<evidence type="ECO:0000259" key="1">
    <source>
        <dbReference type="Pfam" id="PF04965"/>
    </source>
</evidence>
<reference evidence="2 3" key="1">
    <citation type="submission" date="2017-01" db="EMBL/GenBank/DDBJ databases">
        <authorList>
            <person name="Mah S.A."/>
            <person name="Swanson W.J."/>
            <person name="Moy G.W."/>
            <person name="Vacquier V.D."/>
        </authorList>
    </citation>
    <scope>NUCLEOTIDE SEQUENCE [LARGE SCALE GENOMIC DNA]</scope>
    <source>
        <strain evidence="2 3">DSM 22694</strain>
    </source>
</reference>
<dbReference type="RefSeq" id="WP_076069931.1">
    <property type="nucleotide sequence ID" value="NZ_CP019239.1"/>
</dbReference>
<protein>
    <recommendedName>
        <fullName evidence="1">IraD/Gp25-like domain-containing protein</fullName>
    </recommendedName>
</protein>
<dbReference type="EMBL" id="CP019239">
    <property type="protein sequence ID" value="APW44420.1"/>
    <property type="molecule type" value="Genomic_DNA"/>
</dbReference>
<dbReference type="KEGG" id="rsb:RS694_19115"/>
<evidence type="ECO:0000313" key="3">
    <source>
        <dbReference type="Proteomes" id="UP000186110"/>
    </source>
</evidence>
<dbReference type="AlphaFoldDB" id="A0A1P8KEF8"/>
<organism evidence="2 3">
    <name type="scientific">Rhodoferax saidenbachensis</name>
    <dbReference type="NCBI Taxonomy" id="1484693"/>
    <lineage>
        <taxon>Bacteria</taxon>
        <taxon>Pseudomonadati</taxon>
        <taxon>Pseudomonadota</taxon>
        <taxon>Betaproteobacteria</taxon>
        <taxon>Burkholderiales</taxon>
        <taxon>Comamonadaceae</taxon>
        <taxon>Rhodoferax</taxon>
    </lineage>
</organism>
<dbReference type="InterPro" id="IPR017737">
    <property type="entry name" value="TssE1-like"/>
</dbReference>
<dbReference type="PANTHER" id="PTHR38595:SF1">
    <property type="entry name" value="TYPE VI SECRETION SYSTEM COMPONENT TSSE1"/>
    <property type="match status" value="1"/>
</dbReference>
<sequence length="150" mass="16538">MSELIRGVGVPLFDRLSQAETMEGTRLSTPQELEMSIARELSRLMNARSNLTLKAFAEEDLTVLNYGIPDFMALSVKSHTDMDRLQAGVARAVRWFEPRMKDVIVKAMPSISGRAAKLAISGTVTIHMKPIPLSFELQLDTRHGGLAKAA</sequence>
<keyword evidence="3" id="KW-1185">Reference proteome</keyword>
<dbReference type="InterPro" id="IPR007048">
    <property type="entry name" value="IraD/Gp25-like"/>
</dbReference>
<proteinExistence type="predicted"/>
<dbReference type="Pfam" id="PF04965">
    <property type="entry name" value="GPW_gp25"/>
    <property type="match status" value="1"/>
</dbReference>
<gene>
    <name evidence="2" type="ORF">RS694_19115</name>
</gene>
<evidence type="ECO:0000313" key="2">
    <source>
        <dbReference type="EMBL" id="APW44420.1"/>
    </source>
</evidence>
<accession>A0A1P8KEF8</accession>
<dbReference type="SUPFAM" id="SSF160719">
    <property type="entry name" value="gpW/gp25-like"/>
    <property type="match status" value="1"/>
</dbReference>
<dbReference type="STRING" id="1484693.RS694_19115"/>
<dbReference type="NCBIfam" id="TIGR03357">
    <property type="entry name" value="VI_zyme"/>
    <property type="match status" value="1"/>
</dbReference>
<name>A0A1P8KEF8_9BURK</name>
<feature type="domain" description="IraD/Gp25-like" evidence="1">
    <location>
        <begin position="32"/>
        <end position="123"/>
    </location>
</feature>
<dbReference type="InterPro" id="IPR053176">
    <property type="entry name" value="T6SS_TssE1-like"/>
</dbReference>
<dbReference type="Proteomes" id="UP000186110">
    <property type="component" value="Chromosome"/>
</dbReference>
<dbReference type="PANTHER" id="PTHR38595">
    <property type="entry name" value="CYTOPLASMIC PROTEIN-RELATED"/>
    <property type="match status" value="1"/>
</dbReference>